<comment type="caution">
    <text evidence="2">The sequence shown here is derived from an EMBL/GenBank/DDBJ whole genome shotgun (WGS) entry which is preliminary data.</text>
</comment>
<accession>A0A5B0RG56</accession>
<evidence type="ECO:0000313" key="3">
    <source>
        <dbReference type="Proteomes" id="UP000325313"/>
    </source>
</evidence>
<dbReference type="EMBL" id="VDEP01000204">
    <property type="protein sequence ID" value="KAA1124369.1"/>
    <property type="molecule type" value="Genomic_DNA"/>
</dbReference>
<dbReference type="Proteomes" id="UP000325313">
    <property type="component" value="Unassembled WGS sequence"/>
</dbReference>
<evidence type="ECO:0000313" key="2">
    <source>
        <dbReference type="EMBL" id="KAA1124369.1"/>
    </source>
</evidence>
<gene>
    <name evidence="2" type="ORF">PGTUg99_029182</name>
</gene>
<feature type="region of interest" description="Disordered" evidence="1">
    <location>
        <begin position="81"/>
        <end position="132"/>
    </location>
</feature>
<sequence>MFDSLRLDSGAKHVQQSHKPLLLLQALQRFHQMAETNQILDGRARPGALQPLGIQNTYVEGIRILREEITSKPSELGWFTMHLPFDEQVPTPPSDSEENSNSEGDQTGINPSSPSVAPMDEEETYESNPPPN</sequence>
<evidence type="ECO:0000256" key="1">
    <source>
        <dbReference type="SAM" id="MobiDB-lite"/>
    </source>
</evidence>
<protein>
    <submittedName>
        <fullName evidence="2">Uncharacterized protein</fullName>
    </submittedName>
</protein>
<proteinExistence type="predicted"/>
<feature type="compositionally biased region" description="Polar residues" evidence="1">
    <location>
        <begin position="104"/>
        <end position="115"/>
    </location>
</feature>
<reference evidence="2 3" key="1">
    <citation type="submission" date="2019-05" db="EMBL/GenBank/DDBJ databases">
        <title>Emergence of the Ug99 lineage of the wheat stem rust pathogen through somatic hybridization.</title>
        <authorList>
            <person name="Li F."/>
            <person name="Upadhyaya N.M."/>
            <person name="Sperschneider J."/>
            <person name="Matny O."/>
            <person name="Nguyen-Phuc H."/>
            <person name="Mago R."/>
            <person name="Raley C."/>
            <person name="Miller M.E."/>
            <person name="Silverstein K.A.T."/>
            <person name="Henningsen E."/>
            <person name="Hirsch C.D."/>
            <person name="Visser B."/>
            <person name="Pretorius Z.A."/>
            <person name="Steffenson B.J."/>
            <person name="Schwessinger B."/>
            <person name="Dodds P.N."/>
            <person name="Figueroa M."/>
        </authorList>
    </citation>
    <scope>NUCLEOTIDE SEQUENCE [LARGE SCALE GENOMIC DNA]</scope>
    <source>
        <strain evidence="2 3">Ug99</strain>
    </source>
</reference>
<name>A0A5B0RG56_PUCGR</name>
<dbReference type="AlphaFoldDB" id="A0A5B0RG56"/>
<organism evidence="2 3">
    <name type="scientific">Puccinia graminis f. sp. tritici</name>
    <dbReference type="NCBI Taxonomy" id="56615"/>
    <lineage>
        <taxon>Eukaryota</taxon>
        <taxon>Fungi</taxon>
        <taxon>Dikarya</taxon>
        <taxon>Basidiomycota</taxon>
        <taxon>Pucciniomycotina</taxon>
        <taxon>Pucciniomycetes</taxon>
        <taxon>Pucciniales</taxon>
        <taxon>Pucciniaceae</taxon>
        <taxon>Puccinia</taxon>
    </lineage>
</organism>